<dbReference type="EC" id="3.2.2.6" evidence="1"/>
<evidence type="ECO:0000256" key="2">
    <source>
        <dbReference type="ARBA" id="ARBA00022801"/>
    </source>
</evidence>
<reference evidence="7" key="1">
    <citation type="journal article" date="2017" name="Plant J.">
        <title>The pomegranate (Punica granatum L.) genome and the genomics of punicalagin biosynthesis.</title>
        <authorList>
            <person name="Qin G."/>
            <person name="Xu C."/>
            <person name="Ming R."/>
            <person name="Tang H."/>
            <person name="Guyot R."/>
            <person name="Kramer E.M."/>
            <person name="Hu Y."/>
            <person name="Yi X."/>
            <person name="Qi Y."/>
            <person name="Xu X."/>
            <person name="Gao Z."/>
            <person name="Pan H."/>
            <person name="Jian J."/>
            <person name="Tian Y."/>
            <person name="Yue Z."/>
            <person name="Xu Y."/>
        </authorList>
    </citation>
    <scope>NUCLEOTIDE SEQUENCE [LARGE SCALE GENOMIC DNA]</scope>
    <source>
        <strain evidence="7">cv. Dabenzi</strain>
    </source>
</reference>
<feature type="domain" description="TIR" evidence="5">
    <location>
        <begin position="13"/>
        <end position="178"/>
    </location>
</feature>
<reference evidence="8" key="3">
    <citation type="journal article" date="2020" name="Plant Biotechnol. J.">
        <title>The pomegranate (Punica granatum L.) draft genome dissects genetic divergence between soft- and hard-seeded cultivars.</title>
        <authorList>
            <person name="Luo X."/>
            <person name="Li H."/>
            <person name="Wu Z."/>
            <person name="Yao W."/>
            <person name="Zhao P."/>
            <person name="Cao D."/>
            <person name="Yu H."/>
            <person name="Li K."/>
            <person name="Poudel K."/>
            <person name="Zhao D."/>
            <person name="Zhang F."/>
            <person name="Xia X."/>
            <person name="Chen L."/>
            <person name="Wang Q."/>
            <person name="Jing D."/>
            <person name="Cao S."/>
        </authorList>
    </citation>
    <scope>NUCLEOTIDE SEQUENCE [LARGE SCALE GENOMIC DNA]</scope>
</reference>
<name>A0A218X3R5_PUNGR</name>
<evidence type="ECO:0000313" key="9">
    <source>
        <dbReference type="RefSeq" id="XP_031383266.1"/>
    </source>
</evidence>
<dbReference type="Proteomes" id="UP000515151">
    <property type="component" value="Chromosome 2"/>
</dbReference>
<evidence type="ECO:0000313" key="7">
    <source>
        <dbReference type="Proteomes" id="UP000197138"/>
    </source>
</evidence>
<dbReference type="EMBL" id="MTKT01002492">
    <property type="protein sequence ID" value="OWM79359.1"/>
    <property type="molecule type" value="Genomic_DNA"/>
</dbReference>
<dbReference type="SUPFAM" id="SSF52200">
    <property type="entry name" value="Toll/Interleukin receptor TIR domain"/>
    <property type="match status" value="1"/>
</dbReference>
<dbReference type="AlphaFoldDB" id="A0A218X3R5"/>
<evidence type="ECO:0000256" key="3">
    <source>
        <dbReference type="ARBA" id="ARBA00023027"/>
    </source>
</evidence>
<dbReference type="RefSeq" id="XP_031383266.1">
    <property type="nucleotide sequence ID" value="XM_031527406.1"/>
</dbReference>
<dbReference type="Proteomes" id="UP000197138">
    <property type="component" value="Unassembled WGS sequence"/>
</dbReference>
<gene>
    <name evidence="9" type="primary">LOC116197309</name>
    <name evidence="6" type="ORF">CDL15_Pgr003532</name>
</gene>
<keyword evidence="3" id="KW-0520">NAD</keyword>
<reference evidence="6" key="2">
    <citation type="submission" date="2017-06" db="EMBL/GenBank/DDBJ databases">
        <title>The pomegranate genome and the genomics of punicalagin biosynthesis.</title>
        <authorList>
            <person name="Xu C."/>
        </authorList>
    </citation>
    <scope>NUCLEOTIDE SEQUENCE [LARGE SCALE GENOMIC DNA]</scope>
    <source>
        <tissue evidence="6">Fresh leaf</tissue>
    </source>
</reference>
<dbReference type="InterPro" id="IPR035897">
    <property type="entry name" value="Toll_tir_struct_dom_sf"/>
</dbReference>
<comment type="catalytic activity">
    <reaction evidence="4">
        <text>NAD(+) + H2O = ADP-D-ribose + nicotinamide + H(+)</text>
        <dbReference type="Rhea" id="RHEA:16301"/>
        <dbReference type="ChEBI" id="CHEBI:15377"/>
        <dbReference type="ChEBI" id="CHEBI:15378"/>
        <dbReference type="ChEBI" id="CHEBI:17154"/>
        <dbReference type="ChEBI" id="CHEBI:57540"/>
        <dbReference type="ChEBI" id="CHEBI:57967"/>
        <dbReference type="EC" id="3.2.2.6"/>
    </reaction>
    <physiologicalReaction direction="left-to-right" evidence="4">
        <dbReference type="Rhea" id="RHEA:16302"/>
    </physiologicalReaction>
</comment>
<evidence type="ECO:0000313" key="8">
    <source>
        <dbReference type="Proteomes" id="UP000515151"/>
    </source>
</evidence>
<dbReference type="GO" id="GO:0007165">
    <property type="term" value="P:signal transduction"/>
    <property type="evidence" value="ECO:0007669"/>
    <property type="project" value="InterPro"/>
</dbReference>
<keyword evidence="2" id="KW-0378">Hydrolase</keyword>
<accession>A0A218X3R5</accession>
<evidence type="ECO:0000256" key="1">
    <source>
        <dbReference type="ARBA" id="ARBA00011982"/>
    </source>
</evidence>
<dbReference type="InterPro" id="IPR000157">
    <property type="entry name" value="TIR_dom"/>
</dbReference>
<evidence type="ECO:0000259" key="5">
    <source>
        <dbReference type="PROSITE" id="PS50104"/>
    </source>
</evidence>
<sequence>MEVGSKNNLLYFFKSDVFLCFHREDTREGFTGYLRDALLKKHLKTSKDVQRSKDRPISEPIEEILKSRLSVVIFSENFASSESCLEELAMILECREALGLEVLPIFYKVKISELRHQVVGKTAEHLAAHDERHGGNSDKVARWRNAVKDLGGLSGYTRRPGVELDFTQDIVKEISEKLRWKNRMRRRTVQAFDLLRIKIVPESQERTTDHDEERDDAS</sequence>
<proteinExistence type="predicted"/>
<dbReference type="PANTHER" id="PTHR32009">
    <property type="entry name" value="TMV RESISTANCE PROTEIN N-LIKE"/>
    <property type="match status" value="1"/>
</dbReference>
<evidence type="ECO:0000256" key="4">
    <source>
        <dbReference type="ARBA" id="ARBA00047304"/>
    </source>
</evidence>
<dbReference type="GeneID" id="116197309"/>
<evidence type="ECO:0000313" key="6">
    <source>
        <dbReference type="EMBL" id="OWM79359.1"/>
    </source>
</evidence>
<reference evidence="9" key="4">
    <citation type="submission" date="2025-04" db="UniProtKB">
        <authorList>
            <consortium name="RefSeq"/>
        </authorList>
    </citation>
    <scope>IDENTIFICATION</scope>
    <source>
        <tissue evidence="9">Leaf</tissue>
    </source>
</reference>
<dbReference type="GO" id="GO:0061809">
    <property type="term" value="F:NAD+ nucleosidase activity, cyclic ADP-ribose generating"/>
    <property type="evidence" value="ECO:0007669"/>
    <property type="project" value="UniProtKB-EC"/>
</dbReference>
<dbReference type="OrthoDB" id="6160824at2759"/>
<dbReference type="PROSITE" id="PS50104">
    <property type="entry name" value="TIR"/>
    <property type="match status" value="1"/>
</dbReference>
<dbReference type="Pfam" id="PF01582">
    <property type="entry name" value="TIR"/>
    <property type="match status" value="1"/>
</dbReference>
<keyword evidence="8" id="KW-1185">Reference proteome</keyword>
<dbReference type="Gene3D" id="3.40.50.10140">
    <property type="entry name" value="Toll/interleukin-1 receptor homology (TIR) domain"/>
    <property type="match status" value="1"/>
</dbReference>
<dbReference type="PANTHER" id="PTHR32009:SF39">
    <property type="entry name" value="TIR DOMAIN-CONTAINING PROTEIN"/>
    <property type="match status" value="1"/>
</dbReference>
<organism evidence="6 7">
    <name type="scientific">Punica granatum</name>
    <name type="common">Pomegranate</name>
    <dbReference type="NCBI Taxonomy" id="22663"/>
    <lineage>
        <taxon>Eukaryota</taxon>
        <taxon>Viridiplantae</taxon>
        <taxon>Streptophyta</taxon>
        <taxon>Embryophyta</taxon>
        <taxon>Tracheophyta</taxon>
        <taxon>Spermatophyta</taxon>
        <taxon>Magnoliopsida</taxon>
        <taxon>eudicotyledons</taxon>
        <taxon>Gunneridae</taxon>
        <taxon>Pentapetalae</taxon>
        <taxon>rosids</taxon>
        <taxon>malvids</taxon>
        <taxon>Myrtales</taxon>
        <taxon>Lythraceae</taxon>
        <taxon>Punica</taxon>
    </lineage>
</organism>
<dbReference type="SMART" id="SM00255">
    <property type="entry name" value="TIR"/>
    <property type="match status" value="1"/>
</dbReference>
<protein>
    <recommendedName>
        <fullName evidence="1">ADP-ribosyl cyclase/cyclic ADP-ribose hydrolase</fullName>
        <ecNumber evidence="1">3.2.2.6</ecNumber>
    </recommendedName>
</protein>